<dbReference type="Gene3D" id="1.20.1730.10">
    <property type="entry name" value="Sodium/glucose cotransporter"/>
    <property type="match status" value="1"/>
</dbReference>
<evidence type="ECO:0000313" key="2">
    <source>
        <dbReference type="Proteomes" id="UP000037510"/>
    </source>
</evidence>
<reference evidence="1 2" key="1">
    <citation type="journal article" date="2015" name="Genome Biol. Evol.">
        <title>The genome of winter moth (Operophtera brumata) provides a genomic perspective on sexual dimorphism and phenology.</title>
        <authorList>
            <person name="Derks M.F."/>
            <person name="Smit S."/>
            <person name="Salis L."/>
            <person name="Schijlen E."/>
            <person name="Bossers A."/>
            <person name="Mateman C."/>
            <person name="Pijl A.S."/>
            <person name="de Ridder D."/>
            <person name="Groenen M.A."/>
            <person name="Visser M.E."/>
            <person name="Megens H.J."/>
        </authorList>
    </citation>
    <scope>NUCLEOTIDE SEQUENCE [LARGE SCALE GENOMIC DNA]</scope>
    <source>
        <strain evidence="1">WM2013NL</strain>
        <tissue evidence="1">Head and thorax</tissue>
    </source>
</reference>
<gene>
    <name evidence="1" type="ORF">OBRU01_24377</name>
</gene>
<name>A0A0L7KM35_OPEBR</name>
<dbReference type="InterPro" id="IPR038377">
    <property type="entry name" value="Na/Glc_symporter_sf"/>
</dbReference>
<evidence type="ECO:0000313" key="1">
    <source>
        <dbReference type="EMBL" id="KOB64368.1"/>
    </source>
</evidence>
<sequence length="138" mass="14937">MLCISFRADVIQTVAMILVSGAFIIQSTFKAGGPRQVSINSLCPCLSTAASRPLCNATAPCPLKPAASRPSCNATAPCPLKPGQYQLFMSVSIYGCQQTFVQRYCSMSSEARLVSTLYVRVYLRLPAVLRATLLLHVF</sequence>
<dbReference type="EMBL" id="JTDY01008839">
    <property type="protein sequence ID" value="KOB64368.1"/>
    <property type="molecule type" value="Genomic_DNA"/>
</dbReference>
<proteinExistence type="predicted"/>
<dbReference type="STRING" id="104452.A0A0L7KM35"/>
<dbReference type="Proteomes" id="UP000037510">
    <property type="component" value="Unassembled WGS sequence"/>
</dbReference>
<organism evidence="1 2">
    <name type="scientific">Operophtera brumata</name>
    <name type="common">Winter moth</name>
    <name type="synonym">Phalaena brumata</name>
    <dbReference type="NCBI Taxonomy" id="104452"/>
    <lineage>
        <taxon>Eukaryota</taxon>
        <taxon>Metazoa</taxon>
        <taxon>Ecdysozoa</taxon>
        <taxon>Arthropoda</taxon>
        <taxon>Hexapoda</taxon>
        <taxon>Insecta</taxon>
        <taxon>Pterygota</taxon>
        <taxon>Neoptera</taxon>
        <taxon>Endopterygota</taxon>
        <taxon>Lepidoptera</taxon>
        <taxon>Glossata</taxon>
        <taxon>Ditrysia</taxon>
        <taxon>Geometroidea</taxon>
        <taxon>Geometridae</taxon>
        <taxon>Larentiinae</taxon>
        <taxon>Operophtera</taxon>
    </lineage>
</organism>
<accession>A0A0L7KM35</accession>
<keyword evidence="2" id="KW-1185">Reference proteome</keyword>
<comment type="caution">
    <text evidence="1">The sequence shown here is derived from an EMBL/GenBank/DDBJ whole genome shotgun (WGS) entry which is preliminary data.</text>
</comment>
<protein>
    <submittedName>
        <fullName evidence="1">Sodium/solute symporter</fullName>
    </submittedName>
</protein>
<dbReference type="AlphaFoldDB" id="A0A0L7KM35"/>